<evidence type="ECO:0000256" key="5">
    <source>
        <dbReference type="ARBA" id="ARBA00023136"/>
    </source>
</evidence>
<dbReference type="InterPro" id="IPR003388">
    <property type="entry name" value="Reticulon"/>
</dbReference>
<dbReference type="PANTHER" id="PTHR46626">
    <property type="entry name" value="RETICULON-LIKE PROTEIN B17"/>
    <property type="match status" value="1"/>
</dbReference>
<dbReference type="STRING" id="3827.A0A1S2Z463"/>
<dbReference type="AlphaFoldDB" id="A0A1S2Z463"/>
<evidence type="ECO:0000256" key="6">
    <source>
        <dbReference type="RuleBase" id="RU363132"/>
    </source>
</evidence>
<dbReference type="InterPro" id="IPR044647">
    <property type="entry name" value="RTNLB17/18/21"/>
</dbReference>
<feature type="transmembrane region" description="Helical" evidence="6">
    <location>
        <begin position="494"/>
        <end position="522"/>
    </location>
</feature>
<organism evidence="9 10">
    <name type="scientific">Cicer arietinum</name>
    <name type="common">Chickpea</name>
    <name type="synonym">Garbanzo</name>
    <dbReference type="NCBI Taxonomy" id="3827"/>
    <lineage>
        <taxon>Eukaryota</taxon>
        <taxon>Viridiplantae</taxon>
        <taxon>Streptophyta</taxon>
        <taxon>Embryophyta</taxon>
        <taxon>Tracheophyta</taxon>
        <taxon>Spermatophyta</taxon>
        <taxon>Magnoliopsida</taxon>
        <taxon>eudicotyledons</taxon>
        <taxon>Gunneridae</taxon>
        <taxon>Pentapetalae</taxon>
        <taxon>rosids</taxon>
        <taxon>fabids</taxon>
        <taxon>Fabales</taxon>
        <taxon>Fabaceae</taxon>
        <taxon>Papilionoideae</taxon>
        <taxon>50 kb inversion clade</taxon>
        <taxon>NPAAA clade</taxon>
        <taxon>Hologalegina</taxon>
        <taxon>IRL clade</taxon>
        <taxon>Cicereae</taxon>
        <taxon>Cicer</taxon>
    </lineage>
</organism>
<feature type="compositionally biased region" description="Polar residues" evidence="7">
    <location>
        <begin position="292"/>
        <end position="301"/>
    </location>
</feature>
<feature type="compositionally biased region" description="Basic and acidic residues" evidence="7">
    <location>
        <begin position="34"/>
        <end position="43"/>
    </location>
</feature>
<dbReference type="RefSeq" id="XP_004514755.1">
    <property type="nucleotide sequence ID" value="XM_004514698.3"/>
</dbReference>
<dbReference type="OrthoDB" id="567788at2759"/>
<dbReference type="GeneID" id="101511751"/>
<feature type="compositionally biased region" description="Polar residues" evidence="7">
    <location>
        <begin position="124"/>
        <end position="135"/>
    </location>
</feature>
<evidence type="ECO:0000313" key="9">
    <source>
        <dbReference type="Proteomes" id="UP000087171"/>
    </source>
</evidence>
<feature type="transmembrane region" description="Helical" evidence="6">
    <location>
        <begin position="333"/>
        <end position="350"/>
    </location>
</feature>
<dbReference type="GO" id="GO:0005789">
    <property type="term" value="C:endoplasmic reticulum membrane"/>
    <property type="evidence" value="ECO:0007669"/>
    <property type="project" value="UniProtKB-SubCell"/>
</dbReference>
<feature type="domain" description="Reticulon" evidence="8">
    <location>
        <begin position="320"/>
        <end position="483"/>
    </location>
</feature>
<accession>A0A1S2Z463</accession>
<dbReference type="eggNOG" id="ENOG502QQKT">
    <property type="taxonomic scope" value="Eukaryota"/>
</dbReference>
<keyword evidence="2 6" id="KW-0812">Transmembrane</keyword>
<feature type="transmembrane region" description="Helical" evidence="6">
    <location>
        <begin position="356"/>
        <end position="378"/>
    </location>
</feature>
<reference evidence="10" key="1">
    <citation type="submission" date="2025-08" db="UniProtKB">
        <authorList>
            <consortium name="RefSeq"/>
        </authorList>
    </citation>
    <scope>IDENTIFICATION</scope>
    <source>
        <tissue evidence="10">Etiolated seedlings</tissue>
    </source>
</reference>
<feature type="transmembrane region" description="Helical" evidence="6">
    <location>
        <begin position="429"/>
        <end position="446"/>
    </location>
</feature>
<evidence type="ECO:0000259" key="8">
    <source>
        <dbReference type="PROSITE" id="PS50845"/>
    </source>
</evidence>
<feature type="region of interest" description="Disordered" evidence="7">
    <location>
        <begin position="292"/>
        <end position="311"/>
    </location>
</feature>
<keyword evidence="9" id="KW-1185">Reference proteome</keyword>
<feature type="compositionally biased region" description="Basic and acidic residues" evidence="7">
    <location>
        <begin position="138"/>
        <end position="156"/>
    </location>
</feature>
<dbReference type="Pfam" id="PF02453">
    <property type="entry name" value="Reticulon"/>
    <property type="match status" value="1"/>
</dbReference>
<evidence type="ECO:0000256" key="7">
    <source>
        <dbReference type="SAM" id="MobiDB-lite"/>
    </source>
</evidence>
<evidence type="ECO:0000256" key="1">
    <source>
        <dbReference type="ARBA" id="ARBA00004477"/>
    </source>
</evidence>
<protein>
    <recommendedName>
        <fullName evidence="6">Reticulon-like protein</fullName>
    </recommendedName>
</protein>
<name>A0A1S2Z463_CICAR</name>
<keyword evidence="4 6" id="KW-1133">Transmembrane helix</keyword>
<dbReference type="PaxDb" id="3827-XP_004514755.1"/>
<evidence type="ECO:0000256" key="3">
    <source>
        <dbReference type="ARBA" id="ARBA00022824"/>
    </source>
</evidence>
<keyword evidence="3 6" id="KW-0256">Endoplasmic reticulum</keyword>
<comment type="caution">
    <text evidence="6">Lacks conserved residue(s) required for the propagation of feature annotation.</text>
</comment>
<evidence type="ECO:0000256" key="2">
    <source>
        <dbReference type="ARBA" id="ARBA00022692"/>
    </source>
</evidence>
<comment type="subcellular location">
    <subcellularLocation>
        <location evidence="1 6">Endoplasmic reticulum membrane</location>
        <topology evidence="1 6">Multi-pass membrane protein</topology>
    </subcellularLocation>
</comment>
<gene>
    <name evidence="10" type="primary">LOC101511751</name>
</gene>
<evidence type="ECO:0000313" key="10">
    <source>
        <dbReference type="RefSeq" id="XP_004514755.1"/>
    </source>
</evidence>
<sequence>MEVNKIREGVKLKGSVVAGSVWESRMKSDEVKGGIKVFKAEEKPEQEEESGNVGSRLRRSSIGSSKRKTWSPIQISRGKKELSISSSDAIKKSPIQSRKIRSDTNKGGETGQLRKSKSDPIRKNASQSSTDSIQLRKTKSELDRVPENEPRNEVDELDDGCEKIEAENVDNCKDFEVCQEKEISSNVGVVQNIPELLIQVDDDSDDVVDQVQEIESFDVKEISIHESKVVKEQENDKVVVNQQDKNVIVNEPKKFVNAHMRFHHKNEGRPVSIPFAVKQSPTIKRNSTIYQNFSRPNSSSVPKEEEHSSFPQTQSKLQSLVDLIMWRDVSRSAFVFGMGTFIIVSSSYATDINLSVISAISYVGLVYLAVIFLYRSLICRGVIDVEDSNYVLGEADAIWMLKLILPYLNELLSKLKALFSGDPGTTMKLAVLLFVLARCGSFITSWKMAKFGFFGVFIVPKICSSYSAQLTAYAKFWIRRFRDAWDSCTHKKAVALGIFGLVWNLSSVVARIWAVFVLFVAFRYYQQHYMVREEWVEDETGYDETWEEPVRQKQPNFVATSKVKKGF</sequence>
<keyword evidence="5 6" id="KW-0472">Membrane</keyword>
<dbReference type="PROSITE" id="PS50845">
    <property type="entry name" value="RETICULON"/>
    <property type="match status" value="1"/>
</dbReference>
<dbReference type="KEGG" id="cam:101511751"/>
<dbReference type="Proteomes" id="UP000087171">
    <property type="component" value="Unplaced"/>
</dbReference>
<evidence type="ECO:0000256" key="4">
    <source>
        <dbReference type="ARBA" id="ARBA00022989"/>
    </source>
</evidence>
<proteinExistence type="predicted"/>
<feature type="region of interest" description="Disordered" evidence="7">
    <location>
        <begin position="34"/>
        <end position="156"/>
    </location>
</feature>
<dbReference type="PANTHER" id="PTHR46626:SF1">
    <property type="entry name" value="RETICULON-LIKE PROTEIN B21"/>
    <property type="match status" value="1"/>
</dbReference>
<feature type="transmembrane region" description="Helical" evidence="6">
    <location>
        <begin position="453"/>
        <end position="474"/>
    </location>
</feature>